<evidence type="ECO:0000313" key="1">
    <source>
        <dbReference type="EMBL" id="KAH7918283.1"/>
    </source>
</evidence>
<comment type="caution">
    <text evidence="1">The sequence shown here is derived from an EMBL/GenBank/DDBJ whole genome shotgun (WGS) entry which is preliminary data.</text>
</comment>
<gene>
    <name evidence="1" type="ORF">BV22DRAFT_1024825</name>
</gene>
<reference evidence="1" key="1">
    <citation type="journal article" date="2021" name="New Phytol.">
        <title>Evolutionary innovations through gain and loss of genes in the ectomycorrhizal Boletales.</title>
        <authorList>
            <person name="Wu G."/>
            <person name="Miyauchi S."/>
            <person name="Morin E."/>
            <person name="Kuo A."/>
            <person name="Drula E."/>
            <person name="Varga T."/>
            <person name="Kohler A."/>
            <person name="Feng B."/>
            <person name="Cao Y."/>
            <person name="Lipzen A."/>
            <person name="Daum C."/>
            <person name="Hundley H."/>
            <person name="Pangilinan J."/>
            <person name="Johnson J."/>
            <person name="Barry K."/>
            <person name="LaButti K."/>
            <person name="Ng V."/>
            <person name="Ahrendt S."/>
            <person name="Min B."/>
            <person name="Choi I.G."/>
            <person name="Park H."/>
            <person name="Plett J.M."/>
            <person name="Magnuson J."/>
            <person name="Spatafora J.W."/>
            <person name="Nagy L.G."/>
            <person name="Henrissat B."/>
            <person name="Grigoriev I.V."/>
            <person name="Yang Z.L."/>
            <person name="Xu J."/>
            <person name="Martin F.M."/>
        </authorList>
    </citation>
    <scope>NUCLEOTIDE SEQUENCE</scope>
    <source>
        <strain evidence="1">KUC20120723A-06</strain>
    </source>
</reference>
<keyword evidence="2" id="KW-1185">Reference proteome</keyword>
<proteinExistence type="predicted"/>
<feature type="non-terminal residue" evidence="1">
    <location>
        <position position="1"/>
    </location>
</feature>
<sequence length="103" mass="11016">LNGHIKLASRIVDTSDGHYLVSGFQDKIRIWNVHTGETVGSPLEGHSDCIGSQFALPPDGRMFAGSALCSSIRIWDANIGECVADPLGPIISHSLVSAYRKSP</sequence>
<accession>A0ACB8B0B5</accession>
<protein>
    <submittedName>
        <fullName evidence="1">Uncharacterized protein</fullName>
    </submittedName>
</protein>
<dbReference type="Proteomes" id="UP000790709">
    <property type="component" value="Unassembled WGS sequence"/>
</dbReference>
<dbReference type="EMBL" id="MU266813">
    <property type="protein sequence ID" value="KAH7918283.1"/>
    <property type="molecule type" value="Genomic_DNA"/>
</dbReference>
<evidence type="ECO:0000313" key="2">
    <source>
        <dbReference type="Proteomes" id="UP000790709"/>
    </source>
</evidence>
<name>A0ACB8B0B5_9AGAM</name>
<organism evidence="1 2">
    <name type="scientific">Leucogyrophana mollusca</name>
    <dbReference type="NCBI Taxonomy" id="85980"/>
    <lineage>
        <taxon>Eukaryota</taxon>
        <taxon>Fungi</taxon>
        <taxon>Dikarya</taxon>
        <taxon>Basidiomycota</taxon>
        <taxon>Agaricomycotina</taxon>
        <taxon>Agaricomycetes</taxon>
        <taxon>Agaricomycetidae</taxon>
        <taxon>Boletales</taxon>
        <taxon>Boletales incertae sedis</taxon>
        <taxon>Leucogyrophana</taxon>
    </lineage>
</organism>